<feature type="region of interest" description="Disordered" evidence="1">
    <location>
        <begin position="154"/>
        <end position="198"/>
    </location>
</feature>
<dbReference type="GeneID" id="42059559"/>
<feature type="compositionally biased region" description="Polar residues" evidence="1">
    <location>
        <begin position="161"/>
        <end position="177"/>
    </location>
</feature>
<dbReference type="VEuPathDB" id="FungiDB:FPRO_14701"/>
<protein>
    <submittedName>
        <fullName evidence="3">Uncharacterized protein</fullName>
    </submittedName>
</protein>
<dbReference type="EMBL" id="FJOF01000008">
    <property type="protein sequence ID" value="CZR44949.1"/>
    <property type="molecule type" value="Genomic_DNA"/>
</dbReference>
<dbReference type="AlphaFoldDB" id="A0A1L7VWZ7"/>
<evidence type="ECO:0000256" key="1">
    <source>
        <dbReference type="SAM" id="MobiDB-lite"/>
    </source>
</evidence>
<comment type="caution">
    <text evidence="3">The sequence shown here is derived from an EMBL/GenBank/DDBJ whole genome shotgun (WGS) entry which is preliminary data.</text>
</comment>
<feature type="chain" id="PRO_5012228188" evidence="2">
    <location>
        <begin position="17"/>
        <end position="240"/>
    </location>
</feature>
<gene>
    <name evidence="3" type="ORF">FPRO_14701</name>
</gene>
<evidence type="ECO:0000313" key="3">
    <source>
        <dbReference type="EMBL" id="CZR44949.1"/>
    </source>
</evidence>
<evidence type="ECO:0000256" key="2">
    <source>
        <dbReference type="SAM" id="SignalP"/>
    </source>
</evidence>
<proteinExistence type="predicted"/>
<evidence type="ECO:0000313" key="4">
    <source>
        <dbReference type="Proteomes" id="UP000183971"/>
    </source>
</evidence>
<keyword evidence="2" id="KW-0732">Signal</keyword>
<keyword evidence="4" id="KW-1185">Reference proteome</keyword>
<name>A0A1L7VWZ7_FUSPR</name>
<sequence>MRSTPLFLLFPVVSLASWLPVKPMQASGEDECTSTTRILPPITQTRIYPTSTRVAIGCQAQATGGSSLIYTTAVPATNLHGPDIHTHTVTSHCDETQCQRPASGSCTPGSIVTTVVCHTCGEKPITTTLTLPIETVPKIQGPSLESVAYTAIQRHPGSPESLESSTPPAGTSLQTTMAGAPHSIPTGAEGGSDSSTVPIPVSPTTTNVVAVGNAPENKVTTSTLLKVVAFAIILSLPLYA</sequence>
<feature type="signal peptide" evidence="2">
    <location>
        <begin position="1"/>
        <end position="16"/>
    </location>
</feature>
<organism evidence="3 4">
    <name type="scientific">Fusarium proliferatum (strain ET1)</name>
    <name type="common">Orchid endophyte fungus</name>
    <dbReference type="NCBI Taxonomy" id="1227346"/>
    <lineage>
        <taxon>Eukaryota</taxon>
        <taxon>Fungi</taxon>
        <taxon>Dikarya</taxon>
        <taxon>Ascomycota</taxon>
        <taxon>Pezizomycotina</taxon>
        <taxon>Sordariomycetes</taxon>
        <taxon>Hypocreomycetidae</taxon>
        <taxon>Hypocreales</taxon>
        <taxon>Nectriaceae</taxon>
        <taxon>Fusarium</taxon>
        <taxon>Fusarium fujikuroi species complex</taxon>
    </lineage>
</organism>
<reference evidence="4" key="1">
    <citation type="journal article" date="2016" name="Genome Biol. Evol.">
        <title>Comparative 'omics' of the Fusarium fujikuroi species complex highlights differences in genetic potential and metabolite synthesis.</title>
        <authorList>
            <person name="Niehaus E.-M."/>
            <person name="Muensterkoetter M."/>
            <person name="Proctor R.H."/>
            <person name="Brown D.W."/>
            <person name="Sharon A."/>
            <person name="Idan Y."/>
            <person name="Oren-Young L."/>
            <person name="Sieber C.M."/>
            <person name="Novak O."/>
            <person name="Pencik A."/>
            <person name="Tarkowska D."/>
            <person name="Hromadova K."/>
            <person name="Freeman S."/>
            <person name="Maymon M."/>
            <person name="Elazar M."/>
            <person name="Youssef S.A."/>
            <person name="El-Shabrawy E.S.M."/>
            <person name="Shalaby A.B.A."/>
            <person name="Houterman P."/>
            <person name="Brock N.L."/>
            <person name="Burkhardt I."/>
            <person name="Tsavkelova E.A."/>
            <person name="Dickschat J.S."/>
            <person name="Galuszka P."/>
            <person name="Gueldener U."/>
            <person name="Tudzynski B."/>
        </authorList>
    </citation>
    <scope>NUCLEOTIDE SEQUENCE [LARGE SCALE GENOMIC DNA]</scope>
    <source>
        <strain evidence="4">ET1</strain>
    </source>
</reference>
<dbReference type="Proteomes" id="UP000183971">
    <property type="component" value="Unassembled WGS sequence"/>
</dbReference>
<accession>A0A1L7VWZ7</accession>
<dbReference type="RefSeq" id="XP_031085483.1">
    <property type="nucleotide sequence ID" value="XM_031219756.1"/>
</dbReference>